<name>A0A1I9YTI5_9BURK</name>
<geneLocation type="plasmid" evidence="1 2">
    <name>pl3WSM5005</name>
</geneLocation>
<dbReference type="EMBL" id="CP017564">
    <property type="protein sequence ID" value="APA90209.2"/>
    <property type="molecule type" value="Genomic_DNA"/>
</dbReference>
<dbReference type="Proteomes" id="UP000179860">
    <property type="component" value="Plasmid pl3WSM5005"/>
</dbReference>
<keyword evidence="1" id="KW-0614">Plasmid</keyword>
<dbReference type="KEGG" id="pspw:BJG93_34395"/>
<dbReference type="AlphaFoldDB" id="A0A1I9YTI5"/>
<evidence type="ECO:0000313" key="1">
    <source>
        <dbReference type="EMBL" id="APA90209.2"/>
    </source>
</evidence>
<protein>
    <submittedName>
        <fullName evidence="1">Uncharacterized protein</fullName>
    </submittedName>
</protein>
<reference evidence="1" key="1">
    <citation type="submission" date="2016-09" db="EMBL/GenBank/DDBJ databases">
        <title>The Complete Genome of Burkholderia sprentiae wsm5005.</title>
        <authorList>
            <person name="De Meyer S."/>
            <person name="Wang P."/>
            <person name="Terpolilli J."/>
        </authorList>
    </citation>
    <scope>NUCLEOTIDE SEQUENCE [LARGE SCALE GENOMIC DNA]</scope>
    <source>
        <strain evidence="1">WSM5005</strain>
        <plasmid evidence="1">pl3WSM5005</plasmid>
    </source>
</reference>
<accession>A0A1I9YTI5</accession>
<gene>
    <name evidence="1" type="ORF">BJG93_34395</name>
</gene>
<dbReference type="RefSeq" id="WP_027193550.1">
    <property type="nucleotide sequence ID" value="NZ_AXBN01000062.1"/>
</dbReference>
<proteinExistence type="predicted"/>
<organism evidence="1 2">
    <name type="scientific">Paraburkholderia sprentiae WSM5005</name>
    <dbReference type="NCBI Taxonomy" id="754502"/>
    <lineage>
        <taxon>Bacteria</taxon>
        <taxon>Pseudomonadati</taxon>
        <taxon>Pseudomonadota</taxon>
        <taxon>Betaproteobacteria</taxon>
        <taxon>Burkholderiales</taxon>
        <taxon>Burkholderiaceae</taxon>
        <taxon>Paraburkholderia</taxon>
    </lineage>
</organism>
<keyword evidence="2" id="KW-1185">Reference proteome</keyword>
<reference evidence="1" key="2">
    <citation type="submission" date="2021-06" db="EMBL/GenBank/DDBJ databases">
        <authorList>
            <person name="Rogers T.H."/>
            <person name="Ramsay J.P."/>
            <person name="Wang P."/>
            <person name="Terpolilli J."/>
        </authorList>
    </citation>
    <scope>NUCLEOTIDE SEQUENCE</scope>
    <source>
        <strain evidence="1">WSM5005</strain>
        <plasmid evidence="1">pl3WSM5005</plasmid>
    </source>
</reference>
<sequence>MFKASSSSFVVMDSAVFAEEGHYVPPADKVVASEVLAQVFADNPLPFPTNADGSADMATYMQWLSATWDAGMAAFDRMSEIHAPQGTATA</sequence>
<evidence type="ECO:0000313" key="2">
    <source>
        <dbReference type="Proteomes" id="UP000179860"/>
    </source>
</evidence>